<gene>
    <name evidence="1" type="ORF">UFOPK2169_00791</name>
</gene>
<organism evidence="1">
    <name type="scientific">freshwater metagenome</name>
    <dbReference type="NCBI Taxonomy" id="449393"/>
    <lineage>
        <taxon>unclassified sequences</taxon>
        <taxon>metagenomes</taxon>
        <taxon>ecological metagenomes</taxon>
    </lineage>
</organism>
<protein>
    <submittedName>
        <fullName evidence="1">Unannotated protein</fullName>
    </submittedName>
</protein>
<dbReference type="Gene3D" id="3.30.160.250">
    <property type="match status" value="1"/>
</dbReference>
<dbReference type="EMBL" id="CAEZWE010000026">
    <property type="protein sequence ID" value="CAB4651499.1"/>
    <property type="molecule type" value="Genomic_DNA"/>
</dbReference>
<dbReference type="SUPFAM" id="SSF143100">
    <property type="entry name" value="TTHA1013/TTHA0281-like"/>
    <property type="match status" value="1"/>
</dbReference>
<dbReference type="PANTHER" id="PTHR34504">
    <property type="entry name" value="ANTITOXIN HICB"/>
    <property type="match status" value="1"/>
</dbReference>
<proteinExistence type="predicted"/>
<sequence length="84" mass="9180">MLMTSLISPNVRHMKLTAVIWPSEDGGYCALNPETGCASQGESVEEALANIEEATQAYLDEVPLKNFHPVSNTFVTTFEIPPRA</sequence>
<dbReference type="PANTHER" id="PTHR34504:SF2">
    <property type="entry name" value="UPF0150 PROTEIN SSL0259"/>
    <property type="match status" value="1"/>
</dbReference>
<reference evidence="1" key="1">
    <citation type="submission" date="2020-05" db="EMBL/GenBank/DDBJ databases">
        <authorList>
            <person name="Chiriac C."/>
            <person name="Salcher M."/>
            <person name="Ghai R."/>
            <person name="Kavagutti S V."/>
        </authorList>
    </citation>
    <scope>NUCLEOTIDE SEQUENCE</scope>
</reference>
<accession>A0A6J6KU40</accession>
<dbReference type="InterPro" id="IPR035069">
    <property type="entry name" value="TTHA1013/TTHA0281-like"/>
</dbReference>
<dbReference type="AlphaFoldDB" id="A0A6J6KU40"/>
<evidence type="ECO:0000313" key="1">
    <source>
        <dbReference type="EMBL" id="CAB4651499.1"/>
    </source>
</evidence>
<dbReference type="InterPro" id="IPR051404">
    <property type="entry name" value="TA_system_antitoxin"/>
</dbReference>
<name>A0A6J6KU40_9ZZZZ</name>